<organism evidence="2">
    <name type="scientific">hydrothermal vent metagenome</name>
    <dbReference type="NCBI Taxonomy" id="652676"/>
    <lineage>
        <taxon>unclassified sequences</taxon>
        <taxon>metagenomes</taxon>
        <taxon>ecological metagenomes</taxon>
    </lineage>
</organism>
<gene>
    <name evidence="2" type="ORF">MNB_SM-5-16</name>
</gene>
<accession>A0A1W1CZ91</accession>
<keyword evidence="1" id="KW-0812">Transmembrane</keyword>
<dbReference type="EMBL" id="FPHH01000171">
    <property type="protein sequence ID" value="SFV71045.1"/>
    <property type="molecule type" value="Genomic_DNA"/>
</dbReference>
<keyword evidence="1" id="KW-1133">Transmembrane helix</keyword>
<evidence type="ECO:0000313" key="2">
    <source>
        <dbReference type="EMBL" id="SFV71045.1"/>
    </source>
</evidence>
<sequence>MNLENLNLSFSLEYIVIIMAMIILYLLYYVYTKDAKYTKNIRSIASVVENVNREIYYLKKKLEQTQLSIQNPSLERMSDEEIYQEIERTVYDMQQPLALALKQMQNNLESIELEIDLRISQLESGVKQFSIPSSLHGNDDDKIISLYKQGVDIDVIAKELHLSQPEVEFVLKINQIK</sequence>
<dbReference type="AlphaFoldDB" id="A0A1W1CZ91"/>
<keyword evidence="1" id="KW-0472">Membrane</keyword>
<feature type="transmembrane region" description="Helical" evidence="1">
    <location>
        <begin position="12"/>
        <end position="31"/>
    </location>
</feature>
<reference evidence="2" key="1">
    <citation type="submission" date="2016-10" db="EMBL/GenBank/DDBJ databases">
        <authorList>
            <person name="de Groot N.N."/>
        </authorList>
    </citation>
    <scope>NUCLEOTIDE SEQUENCE</scope>
</reference>
<name>A0A1W1CZ91_9ZZZZ</name>
<evidence type="ECO:0000256" key="1">
    <source>
        <dbReference type="SAM" id="Phobius"/>
    </source>
</evidence>
<protein>
    <submittedName>
        <fullName evidence="2">Putative periplasmic protein</fullName>
    </submittedName>
</protein>
<proteinExistence type="predicted"/>